<dbReference type="InterPro" id="IPR008135">
    <property type="entry name" value="Competence-induced_CinA"/>
</dbReference>
<proteinExistence type="inferred from homology"/>
<dbReference type="STRING" id="1469647.BC351_01810"/>
<dbReference type="Pfam" id="PF00994">
    <property type="entry name" value="MoCF_biosynth"/>
    <property type="match status" value="1"/>
</dbReference>
<dbReference type="EMBL" id="MBTG01000001">
    <property type="protein sequence ID" value="OPH62002.1"/>
    <property type="molecule type" value="Genomic_DNA"/>
</dbReference>
<dbReference type="NCBIfam" id="TIGR00200">
    <property type="entry name" value="cinA_nterm"/>
    <property type="match status" value="1"/>
</dbReference>
<sequence>MKAEIVAVGTELLLGQIVNTNAQFISKECAAIGVDMYFQTVVGDNEQRLLDTFRLAASRADVVICTGGLGPTQDDLTKDVLAAFVGRELVLHEPSMKTITELFESRGIHMVESNRRQALMIEGSDPLHNETGLAVGNAFTYEGTHFILLPGPPKEMKPMFTKYAVPWLQAVMTDAVPLYSKMLKFAGIGESNLEHQLLDLIEAQTDPTIAPYAKEGEVTIRLTTRAQSQEEGEKRLFPTEQAIRVRLADHLYADQDVPIENVVLQLLEQKQLTLSVAESCSGGLLSDLLTDVPGSSKSFLGGIVCYSNALKHKLLGVPMEILEGDGAPGAVSSETAVLLAENLIATTGSDFGISITGVAGPSPSEGKPVGLVYVGFAQRNAETAVFTLQLSGNRESVKHRAAKSALYQLWKQLKDH</sequence>
<dbReference type="NCBIfam" id="NF001813">
    <property type="entry name" value="PRK00549.1"/>
    <property type="match status" value="1"/>
</dbReference>
<name>A0A1V4HT49_9BACL</name>
<dbReference type="InterPro" id="IPR036425">
    <property type="entry name" value="MoaB/Mog-like_dom_sf"/>
</dbReference>
<comment type="similarity">
    <text evidence="1">Belongs to the CinA family.</text>
</comment>
<reference evidence="4" key="1">
    <citation type="submission" date="2016-07" db="EMBL/GenBank/DDBJ databases">
        <authorList>
            <person name="Florea S."/>
            <person name="Webb J.S."/>
            <person name="Jaromczyk J."/>
            <person name="Schardl C.L."/>
        </authorList>
    </citation>
    <scope>NUCLEOTIDE SEQUENCE [LARGE SCALE GENOMIC DNA]</scope>
    <source>
        <strain evidence="4">CY1</strain>
    </source>
</reference>
<dbReference type="OrthoDB" id="9801454at2"/>
<dbReference type="Proteomes" id="UP000190626">
    <property type="component" value="Unassembled WGS sequence"/>
</dbReference>
<evidence type="ECO:0000313" key="3">
    <source>
        <dbReference type="EMBL" id="OPH62002.1"/>
    </source>
</evidence>
<dbReference type="Gene3D" id="3.90.950.20">
    <property type="entry name" value="CinA-like"/>
    <property type="match status" value="1"/>
</dbReference>
<dbReference type="InterPro" id="IPR041424">
    <property type="entry name" value="CinA_KH"/>
</dbReference>
<accession>A0A1V4HT49</accession>
<dbReference type="PANTHER" id="PTHR13939:SF0">
    <property type="entry name" value="NMN AMIDOHYDROLASE-LIKE PROTEIN YFAY"/>
    <property type="match status" value="1"/>
</dbReference>
<dbReference type="PIRSF" id="PIRSF006728">
    <property type="entry name" value="CinA"/>
    <property type="match status" value="1"/>
</dbReference>
<dbReference type="Pfam" id="PF18146">
    <property type="entry name" value="CinA_KH"/>
    <property type="match status" value="1"/>
</dbReference>
<dbReference type="HAMAP" id="MF_00226_B">
    <property type="entry name" value="CinA_B"/>
    <property type="match status" value="1"/>
</dbReference>
<protein>
    <recommendedName>
        <fullName evidence="1">Putative competence-damage inducible protein</fullName>
    </recommendedName>
</protein>
<gene>
    <name evidence="1" type="primary">cinA</name>
    <name evidence="3" type="ORF">BC351_01810</name>
</gene>
<dbReference type="InterPro" id="IPR050101">
    <property type="entry name" value="CinA"/>
</dbReference>
<evidence type="ECO:0000313" key="4">
    <source>
        <dbReference type="Proteomes" id="UP000190626"/>
    </source>
</evidence>
<dbReference type="Pfam" id="PF02464">
    <property type="entry name" value="CinA"/>
    <property type="match status" value="1"/>
</dbReference>
<evidence type="ECO:0000256" key="1">
    <source>
        <dbReference type="HAMAP-Rule" id="MF_00226"/>
    </source>
</evidence>
<dbReference type="RefSeq" id="WP_079408998.1">
    <property type="nucleotide sequence ID" value="NZ_MBTG01000001.1"/>
</dbReference>
<dbReference type="Gene3D" id="3.30.70.2860">
    <property type="match status" value="1"/>
</dbReference>
<feature type="domain" description="MoaB/Mog" evidence="2">
    <location>
        <begin position="4"/>
        <end position="171"/>
    </location>
</feature>
<dbReference type="SUPFAM" id="SSF53218">
    <property type="entry name" value="Molybdenum cofactor biosynthesis proteins"/>
    <property type="match status" value="1"/>
</dbReference>
<dbReference type="PANTHER" id="PTHR13939">
    <property type="entry name" value="NICOTINAMIDE-NUCLEOTIDE AMIDOHYDROLASE PNCC"/>
    <property type="match status" value="1"/>
</dbReference>
<dbReference type="InterPro" id="IPR008136">
    <property type="entry name" value="CinA_C"/>
</dbReference>
<dbReference type="NCBIfam" id="TIGR00177">
    <property type="entry name" value="molyb_syn"/>
    <property type="match status" value="1"/>
</dbReference>
<dbReference type="SMART" id="SM00852">
    <property type="entry name" value="MoCF_biosynth"/>
    <property type="match status" value="1"/>
</dbReference>
<organism evidence="3 4">
    <name type="scientific">Paenibacillus ferrarius</name>
    <dbReference type="NCBI Taxonomy" id="1469647"/>
    <lineage>
        <taxon>Bacteria</taxon>
        <taxon>Bacillati</taxon>
        <taxon>Bacillota</taxon>
        <taxon>Bacilli</taxon>
        <taxon>Bacillales</taxon>
        <taxon>Paenibacillaceae</taxon>
        <taxon>Paenibacillus</taxon>
    </lineage>
</organism>
<dbReference type="NCBIfam" id="TIGR00199">
    <property type="entry name" value="PncC_domain"/>
    <property type="match status" value="1"/>
</dbReference>
<dbReference type="SUPFAM" id="SSF142433">
    <property type="entry name" value="CinA-like"/>
    <property type="match status" value="1"/>
</dbReference>
<evidence type="ECO:0000259" key="2">
    <source>
        <dbReference type="SMART" id="SM00852"/>
    </source>
</evidence>
<dbReference type="Gene3D" id="3.40.980.10">
    <property type="entry name" value="MoaB/Mog-like domain"/>
    <property type="match status" value="1"/>
</dbReference>
<keyword evidence="4" id="KW-1185">Reference proteome</keyword>
<dbReference type="CDD" id="cd00885">
    <property type="entry name" value="cinA"/>
    <property type="match status" value="1"/>
</dbReference>
<comment type="caution">
    <text evidence="3">The sequence shown here is derived from an EMBL/GenBank/DDBJ whole genome shotgun (WGS) entry which is preliminary data.</text>
</comment>
<dbReference type="InterPro" id="IPR036653">
    <property type="entry name" value="CinA-like_C"/>
</dbReference>
<dbReference type="InterPro" id="IPR001453">
    <property type="entry name" value="MoaB/Mog_dom"/>
</dbReference>
<dbReference type="AlphaFoldDB" id="A0A1V4HT49"/>